<dbReference type="InterPro" id="IPR011042">
    <property type="entry name" value="6-blade_b-propeller_TolB-like"/>
</dbReference>
<name>A0A7D3ZJI8_ACTVE</name>
<evidence type="ECO:0000313" key="4">
    <source>
        <dbReference type="Proteomes" id="UP000501240"/>
    </source>
</evidence>
<dbReference type="InterPro" id="IPR001375">
    <property type="entry name" value="Peptidase_S9_cat"/>
</dbReference>
<evidence type="ECO:0000313" key="3">
    <source>
        <dbReference type="EMBL" id="QKG19883.1"/>
    </source>
</evidence>
<dbReference type="GO" id="GO:0008236">
    <property type="term" value="F:serine-type peptidase activity"/>
    <property type="evidence" value="ECO:0007669"/>
    <property type="project" value="InterPro"/>
</dbReference>
<dbReference type="AlphaFoldDB" id="A0A7D3ZJI8"/>
<reference evidence="3 4" key="1">
    <citation type="submission" date="2020-05" db="EMBL/GenBank/DDBJ databases">
        <title>Actinomadura verrucosospora NRRL-B18236 (PFL_A860) Genome sequencing and assembly.</title>
        <authorList>
            <person name="Samborskyy M."/>
        </authorList>
    </citation>
    <scope>NUCLEOTIDE SEQUENCE [LARGE SCALE GENOMIC DNA]</scope>
    <source>
        <strain evidence="3 4">NRRL:B18236</strain>
    </source>
</reference>
<feature type="region of interest" description="Disordered" evidence="1">
    <location>
        <begin position="372"/>
        <end position="391"/>
    </location>
</feature>
<evidence type="ECO:0000256" key="1">
    <source>
        <dbReference type="SAM" id="MobiDB-lite"/>
    </source>
</evidence>
<sequence>MSETRAYGSWPSPLSAAEAADSGEARRLMEQWVTVHGSDVWWTEYRAAEGGRATLVRWTPGDDPRDVLAGSGTEWNVRNRLHEYGGRPFAVLPDGERFVFTHWGDQRLWLGGGGTAVPLTPPGPGLHYADPVAVGGEVWCVREEVTGPASTDRRRALVAVPLSGEGARDPGLIRVLAASHRFVTGPKVSPDGRHAAWIGWDHPAMPWDGSELCVAEIAGGRFGAHRVLAGGPAEAVCQAWWRGPDALVVLSDPDGWWNPRLAALDGSVRALWSGEREVGGPLWRVGSSWSAPLADGRIALLVTGWYERDGEWSHGTRLALLDPGDEKLAYVDGPETVWSNLASSGTVVAAMGAGPDHAPAVLRLDAATGAVDRPARRPGPRIAAPWRPRPVHRAFPSGDGAGGVHAIVFGPRNPGAEAPAGTRPPLLVTVHGGPTGCGNDALDPTVAFFTSRGFAVAVVNYGGSTGHGRAYRERLRGGWGVVDVADCAAVALALADEGVVDRDGLVIRGGSAGGWTTCVSLTGGDGGGVYRCGTAYYPVVDLLGWAGGETHDLETRYLDGLVGPLPEATGTYRARSPVHRVDAGTRPMLLLQGEEDPMCPPVQCERLVAALAGQGVPHRYLTFPGEQHGFRRADSIRRALEAELSFYRRTLGLAPSEEPEKEGRWTH</sequence>
<dbReference type="InterPro" id="IPR050585">
    <property type="entry name" value="Xaa-Pro_dipeptidyl-ppase/CocE"/>
</dbReference>
<dbReference type="RefSeq" id="WP_173094245.1">
    <property type="nucleotide sequence ID" value="NZ_CP053892.1"/>
</dbReference>
<evidence type="ECO:0000259" key="2">
    <source>
        <dbReference type="Pfam" id="PF00326"/>
    </source>
</evidence>
<gene>
    <name evidence="3" type="ORF">ACTIVE_1519</name>
</gene>
<dbReference type="PANTHER" id="PTHR43056">
    <property type="entry name" value="PEPTIDASE S9 PROLYL OLIGOPEPTIDASE"/>
    <property type="match status" value="1"/>
</dbReference>
<dbReference type="Gene3D" id="3.40.50.1820">
    <property type="entry name" value="alpha/beta hydrolase"/>
    <property type="match status" value="1"/>
</dbReference>
<dbReference type="InterPro" id="IPR029058">
    <property type="entry name" value="AB_hydrolase_fold"/>
</dbReference>
<dbReference type="GO" id="GO:0006508">
    <property type="term" value="P:proteolysis"/>
    <property type="evidence" value="ECO:0007669"/>
    <property type="project" value="InterPro"/>
</dbReference>
<proteinExistence type="predicted"/>
<keyword evidence="4" id="KW-1185">Reference proteome</keyword>
<dbReference type="Gene3D" id="2.120.10.30">
    <property type="entry name" value="TolB, C-terminal domain"/>
    <property type="match status" value="1"/>
</dbReference>
<dbReference type="SUPFAM" id="SSF82171">
    <property type="entry name" value="DPP6 N-terminal domain-like"/>
    <property type="match status" value="1"/>
</dbReference>
<dbReference type="SUPFAM" id="SSF53474">
    <property type="entry name" value="alpha/beta-Hydrolases"/>
    <property type="match status" value="1"/>
</dbReference>
<accession>A0A7D3ZJI8</accession>
<dbReference type="Proteomes" id="UP000501240">
    <property type="component" value="Chromosome"/>
</dbReference>
<protein>
    <submittedName>
        <fullName evidence="3">Acyl-peptide hydrolase</fullName>
    </submittedName>
</protein>
<dbReference type="Pfam" id="PF00326">
    <property type="entry name" value="Peptidase_S9"/>
    <property type="match status" value="1"/>
</dbReference>
<dbReference type="EMBL" id="CP053892">
    <property type="protein sequence ID" value="QKG19883.1"/>
    <property type="molecule type" value="Genomic_DNA"/>
</dbReference>
<keyword evidence="3" id="KW-0378">Hydrolase</keyword>
<feature type="domain" description="Peptidase S9 prolyl oligopeptidase catalytic" evidence="2">
    <location>
        <begin position="445"/>
        <end position="652"/>
    </location>
</feature>
<organism evidence="3 4">
    <name type="scientific">Actinomadura verrucosospora</name>
    <dbReference type="NCBI Taxonomy" id="46165"/>
    <lineage>
        <taxon>Bacteria</taxon>
        <taxon>Bacillati</taxon>
        <taxon>Actinomycetota</taxon>
        <taxon>Actinomycetes</taxon>
        <taxon>Streptosporangiales</taxon>
        <taxon>Thermomonosporaceae</taxon>
        <taxon>Actinomadura</taxon>
    </lineage>
</organism>
<dbReference type="PANTHER" id="PTHR43056:SF5">
    <property type="entry name" value="PEPTIDASE S9 PROLYL OLIGOPEPTIDASE CATALYTIC DOMAIN-CONTAINING PROTEIN"/>
    <property type="match status" value="1"/>
</dbReference>